<dbReference type="AlphaFoldDB" id="A0A4W6EFT0"/>
<dbReference type="SMART" id="SM00506">
    <property type="entry name" value="A1pp"/>
    <property type="match status" value="1"/>
</dbReference>
<keyword evidence="3" id="KW-1185">Reference proteome</keyword>
<dbReference type="Gene3D" id="3.40.220.10">
    <property type="entry name" value="Leucine Aminopeptidase, subunit E, domain 1"/>
    <property type="match status" value="1"/>
</dbReference>
<organism evidence="2 3">
    <name type="scientific">Lates calcarifer</name>
    <name type="common">Barramundi</name>
    <name type="synonym">Holocentrus calcarifer</name>
    <dbReference type="NCBI Taxonomy" id="8187"/>
    <lineage>
        <taxon>Eukaryota</taxon>
        <taxon>Metazoa</taxon>
        <taxon>Chordata</taxon>
        <taxon>Craniata</taxon>
        <taxon>Vertebrata</taxon>
        <taxon>Euteleostomi</taxon>
        <taxon>Actinopterygii</taxon>
        <taxon>Neopterygii</taxon>
        <taxon>Teleostei</taxon>
        <taxon>Neoteleostei</taxon>
        <taxon>Acanthomorphata</taxon>
        <taxon>Carangaria</taxon>
        <taxon>Carangaria incertae sedis</taxon>
        <taxon>Centropomidae</taxon>
        <taxon>Lates</taxon>
    </lineage>
</organism>
<protein>
    <recommendedName>
        <fullName evidence="1">Macro domain-containing protein</fullName>
    </recommendedName>
</protein>
<evidence type="ECO:0000313" key="3">
    <source>
        <dbReference type="Proteomes" id="UP000314980"/>
    </source>
</evidence>
<dbReference type="Pfam" id="PF01661">
    <property type="entry name" value="Macro"/>
    <property type="match status" value="1"/>
</dbReference>
<dbReference type="InterPro" id="IPR043472">
    <property type="entry name" value="Macro_dom-like"/>
</dbReference>
<feature type="domain" description="Macro" evidence="1">
    <location>
        <begin position="65"/>
        <end position="252"/>
    </location>
</feature>
<reference evidence="2" key="2">
    <citation type="submission" date="2025-08" db="UniProtKB">
        <authorList>
            <consortium name="Ensembl"/>
        </authorList>
    </citation>
    <scope>IDENTIFICATION</scope>
</reference>
<dbReference type="SUPFAM" id="SSF52949">
    <property type="entry name" value="Macro domain-like"/>
    <property type="match status" value="1"/>
</dbReference>
<dbReference type="InParanoid" id="A0A4W6EFT0"/>
<evidence type="ECO:0000259" key="1">
    <source>
        <dbReference type="PROSITE" id="PS51154"/>
    </source>
</evidence>
<dbReference type="Proteomes" id="UP000314980">
    <property type="component" value="Unassembled WGS sequence"/>
</dbReference>
<dbReference type="Ensembl" id="ENSLCAT00010036977.1">
    <property type="protein sequence ID" value="ENSLCAP00010036129.1"/>
    <property type="gene ID" value="ENSLCAG00010016958.1"/>
</dbReference>
<dbReference type="PANTHER" id="PTHR11106">
    <property type="entry name" value="GANGLIOSIDE INDUCED DIFFERENTIATION ASSOCIATED PROTEIN 2-RELATED"/>
    <property type="match status" value="1"/>
</dbReference>
<dbReference type="PROSITE" id="PS51154">
    <property type="entry name" value="MACRO"/>
    <property type="match status" value="1"/>
</dbReference>
<reference evidence="2" key="3">
    <citation type="submission" date="2025-09" db="UniProtKB">
        <authorList>
            <consortium name="Ensembl"/>
        </authorList>
    </citation>
    <scope>IDENTIFICATION</scope>
</reference>
<dbReference type="InterPro" id="IPR002589">
    <property type="entry name" value="Macro_dom"/>
</dbReference>
<evidence type="ECO:0000313" key="2">
    <source>
        <dbReference type="Ensembl" id="ENSLCAP00010036129.1"/>
    </source>
</evidence>
<dbReference type="PANTHER" id="PTHR11106:SF111">
    <property type="entry name" value="MACRO DOMAIN-CONTAINING PROTEIN"/>
    <property type="match status" value="1"/>
</dbReference>
<name>A0A4W6EFT0_LATCA</name>
<proteinExistence type="predicted"/>
<dbReference type="GeneTree" id="ENSGT00940000154311"/>
<accession>A0A4W6EFT0</accession>
<dbReference type="CDD" id="cd02907">
    <property type="entry name" value="Macro_Af1521_BAL-like"/>
    <property type="match status" value="1"/>
</dbReference>
<sequence length="252" mass="26787">MRDVEDLTVKHRRSRLTEKPMVVLDGPFSKVTEVRNRLGPFLDSLLQDTVPTDQLASLSLTEGNTVVASYSLCDGLQVLVCQGDITKQKADALVNAANEDLDHCGGVAAALSKAGGPDIQSESNTLVKYIGKIHTGDVVVTTGGNLTCKKLLHAVGPVAGKAGGKEKLLLEKAVNSALNLSEIMEFKSIAIPCISSGVFGVPVTVCSEAIVTAVKEFGSQEERSLSRIILIDNRGEQLVNNFLPVGSYSSFF</sequence>
<reference evidence="3" key="1">
    <citation type="submission" date="2015-09" db="EMBL/GenBank/DDBJ databases">
        <authorList>
            <person name="Sai Rama Sridatta P."/>
        </authorList>
    </citation>
    <scope>NUCLEOTIDE SEQUENCE [LARGE SCALE GENOMIC DNA]</scope>
</reference>